<proteinExistence type="predicted"/>
<organism evidence="2 3">
    <name type="scientific">Araneus ventricosus</name>
    <name type="common">Orbweaver spider</name>
    <name type="synonym">Epeira ventricosa</name>
    <dbReference type="NCBI Taxonomy" id="182803"/>
    <lineage>
        <taxon>Eukaryota</taxon>
        <taxon>Metazoa</taxon>
        <taxon>Ecdysozoa</taxon>
        <taxon>Arthropoda</taxon>
        <taxon>Chelicerata</taxon>
        <taxon>Arachnida</taxon>
        <taxon>Araneae</taxon>
        <taxon>Araneomorphae</taxon>
        <taxon>Entelegynae</taxon>
        <taxon>Araneoidea</taxon>
        <taxon>Araneidae</taxon>
        <taxon>Araneus</taxon>
    </lineage>
</organism>
<name>A0A4Y2GCT2_ARAVE</name>
<dbReference type="AlphaFoldDB" id="A0A4Y2GCT2"/>
<feature type="region of interest" description="Disordered" evidence="1">
    <location>
        <begin position="29"/>
        <end position="99"/>
    </location>
</feature>
<evidence type="ECO:0000313" key="3">
    <source>
        <dbReference type="Proteomes" id="UP000499080"/>
    </source>
</evidence>
<dbReference type="EMBL" id="BGPR01001301">
    <property type="protein sequence ID" value="GBM50489.1"/>
    <property type="molecule type" value="Genomic_DNA"/>
</dbReference>
<reference evidence="2 3" key="1">
    <citation type="journal article" date="2019" name="Sci. Rep.">
        <title>Orb-weaving spider Araneus ventricosus genome elucidates the spidroin gene catalogue.</title>
        <authorList>
            <person name="Kono N."/>
            <person name="Nakamura H."/>
            <person name="Ohtoshi R."/>
            <person name="Moran D.A.P."/>
            <person name="Shinohara A."/>
            <person name="Yoshida Y."/>
            <person name="Fujiwara M."/>
            <person name="Mori M."/>
            <person name="Tomita M."/>
            <person name="Arakawa K."/>
        </authorList>
    </citation>
    <scope>NUCLEOTIDE SEQUENCE [LARGE SCALE GENOMIC DNA]</scope>
</reference>
<sequence length="194" mass="21723">MSQFSFAFYIYISLLFDKTDLICISLFPQESGGKKGRQKETPDERVRHRPRQSSIQTTRGRYHSRRQSPPGPKLARSPGWPPERRNRVEGTSRRPPAARAAFSGAIEDSLSSNGSSLNGSSCSSGMVWDQSGKWTCPSDLYLRANQQPGLSTSQHWLAFMDQPSVAKIAWRPADRTQAKTVSALWPAGERPWTI</sequence>
<accession>A0A4Y2GCT2</accession>
<protein>
    <submittedName>
        <fullName evidence="2">Uncharacterized protein</fullName>
    </submittedName>
</protein>
<evidence type="ECO:0000256" key="1">
    <source>
        <dbReference type="SAM" id="MobiDB-lite"/>
    </source>
</evidence>
<gene>
    <name evidence="2" type="ORF">AVEN_254769_1</name>
</gene>
<keyword evidence="3" id="KW-1185">Reference proteome</keyword>
<feature type="compositionally biased region" description="Basic and acidic residues" evidence="1">
    <location>
        <begin position="82"/>
        <end position="92"/>
    </location>
</feature>
<comment type="caution">
    <text evidence="2">The sequence shown here is derived from an EMBL/GenBank/DDBJ whole genome shotgun (WGS) entry which is preliminary data.</text>
</comment>
<evidence type="ECO:0000313" key="2">
    <source>
        <dbReference type="EMBL" id="GBM50489.1"/>
    </source>
</evidence>
<dbReference type="Proteomes" id="UP000499080">
    <property type="component" value="Unassembled WGS sequence"/>
</dbReference>